<dbReference type="EMBL" id="JAOYFB010000036">
    <property type="protein sequence ID" value="KAK4020013.1"/>
    <property type="molecule type" value="Genomic_DNA"/>
</dbReference>
<evidence type="ECO:0000256" key="3">
    <source>
        <dbReference type="ARBA" id="ARBA00022729"/>
    </source>
</evidence>
<name>A0ABR0A4F0_9CRUS</name>
<evidence type="ECO:0000256" key="4">
    <source>
        <dbReference type="ARBA" id="ARBA00022801"/>
    </source>
</evidence>
<protein>
    <recommendedName>
        <fullName evidence="10">Thymus-specific serine protease</fullName>
    </recommendedName>
</protein>
<dbReference type="SUPFAM" id="SSF53474">
    <property type="entry name" value="alpha/beta-Hydrolases"/>
    <property type="match status" value="1"/>
</dbReference>
<sequence>MCRITCIVLTILLAVNHAVAWKHFWRGKWIQRKIEQADNSHFPPDQWFEQKLDHFDVVNSITWKQRYHTNDTFFGGDGPVFLMIGGEGEASPKWMVQGMWIEWAKKFNALCFQLEHRYYGKSHPTKNMSIKNLKHLSSEQALADLAYFIEAKKKEMKLQHNKWIVFGGSYPGSLAAWFRLKYPHLAYGAVASSAPLFAKINFKEYLGVVTKALQTTQQSSQCTGAIEQATTALEDEIQSTRCCQTMEKLFSLCDPLDVTNKLDVANLFETLAGNFEGVVQYNKDNRDSKGANITMDVLCDTMTDPKIGSPLARYAAVNNMLLKATGEKCLDFKYSKMLRDMRSTDWNSSASEGGRQWTYQTCTEFGYYQSSDLADQPFGKRFPIEFSIRQCSDIFGPKFSYNLLKNAIARTNFIYGGLGLKLDRTVFPNGSVDPWSALGITSNTTGNVAIFIQGTAHCADMYPPSPKDPHELTAARNILRRYFSYTCSAGDLSRFVCELATILKMAQSVTSQGKSETVELTRALEHIESALSGVLTRIQQLNDESQQAKTEISQTFGRQLSHLHSRETQLLRQVDVIFRSRGELLQKQLAYCYRFLGALETSRKWSEQLHKYSCDLAIDNREFEEMKKWATSIPLNWTLDENALSEAIANFGNVDMDGVLLLPNSEQSSCLPSRVEEYFEEEHQVLNKPLHSNVIDIKFPKLPKDYSYWLSRPAQQEEKPDSGYGPYRKGTDSYKPCDVQTWLGCLQSETAPEPMDNVSESSTELVMLADTASLNSKDSDSIEIVSVSNMCLKFANGHGESGTACRQVLGDFEIENLADNFSSCLKTDKQRWLISEPKEIRDIPIAKACRANSVCDSYDACICEINCHDVAQKNREEKEKQENKTNDYRLWLHTASPLAAPLANNNIPQLSLFSDDDYTIWLHPDSLACMTKPASNKIAEFPSVFSEEDYRKWLHPESLAGARTSKDFANCLFKYQNLNPDASETGVNFMDGIMTTSSSNCGNVWLASSSVNQTSTQHSGLSVSDALNEMRQTSNKLAHIQNNWAQWLKR</sequence>
<keyword evidence="6" id="KW-0175">Coiled coil</keyword>
<evidence type="ECO:0000256" key="1">
    <source>
        <dbReference type="ARBA" id="ARBA00011079"/>
    </source>
</evidence>
<comment type="similarity">
    <text evidence="1">Belongs to the peptidase S28 family.</text>
</comment>
<dbReference type="Gene3D" id="3.40.50.1820">
    <property type="entry name" value="alpha/beta hydrolase"/>
    <property type="match status" value="1"/>
</dbReference>
<evidence type="ECO:0000256" key="5">
    <source>
        <dbReference type="ARBA" id="ARBA00023180"/>
    </source>
</evidence>
<gene>
    <name evidence="8" type="ORF">OUZ56_002009</name>
</gene>
<keyword evidence="5" id="KW-0325">Glycoprotein</keyword>
<keyword evidence="2" id="KW-0645">Protease</keyword>
<keyword evidence="3 7" id="KW-0732">Signal</keyword>
<keyword evidence="4" id="KW-0378">Hydrolase</keyword>
<evidence type="ECO:0000313" key="9">
    <source>
        <dbReference type="Proteomes" id="UP001234178"/>
    </source>
</evidence>
<dbReference type="Pfam" id="PF05577">
    <property type="entry name" value="Peptidase_S28"/>
    <property type="match status" value="1"/>
</dbReference>
<accession>A0ABR0A4F0</accession>
<dbReference type="InterPro" id="IPR029058">
    <property type="entry name" value="AB_hydrolase_fold"/>
</dbReference>
<dbReference type="InterPro" id="IPR042269">
    <property type="entry name" value="Ser_carbopepase_S28_SKS"/>
</dbReference>
<comment type="caution">
    <text evidence="8">The sequence shown here is derived from an EMBL/GenBank/DDBJ whole genome shotgun (WGS) entry which is preliminary data.</text>
</comment>
<evidence type="ECO:0008006" key="10">
    <source>
        <dbReference type="Google" id="ProtNLM"/>
    </source>
</evidence>
<proteinExistence type="inferred from homology"/>
<feature type="signal peptide" evidence="7">
    <location>
        <begin position="1"/>
        <end position="20"/>
    </location>
</feature>
<keyword evidence="9" id="KW-1185">Reference proteome</keyword>
<dbReference type="PANTHER" id="PTHR11010:SF117">
    <property type="entry name" value="SERINE PROTEASE 16"/>
    <property type="match status" value="1"/>
</dbReference>
<evidence type="ECO:0000256" key="2">
    <source>
        <dbReference type="ARBA" id="ARBA00022670"/>
    </source>
</evidence>
<dbReference type="InterPro" id="IPR008758">
    <property type="entry name" value="Peptidase_S28"/>
</dbReference>
<evidence type="ECO:0000256" key="6">
    <source>
        <dbReference type="SAM" id="Coils"/>
    </source>
</evidence>
<evidence type="ECO:0000313" key="8">
    <source>
        <dbReference type="EMBL" id="KAK4020013.1"/>
    </source>
</evidence>
<organism evidence="8 9">
    <name type="scientific">Daphnia magna</name>
    <dbReference type="NCBI Taxonomy" id="35525"/>
    <lineage>
        <taxon>Eukaryota</taxon>
        <taxon>Metazoa</taxon>
        <taxon>Ecdysozoa</taxon>
        <taxon>Arthropoda</taxon>
        <taxon>Crustacea</taxon>
        <taxon>Branchiopoda</taxon>
        <taxon>Diplostraca</taxon>
        <taxon>Cladocera</taxon>
        <taxon>Anomopoda</taxon>
        <taxon>Daphniidae</taxon>
        <taxon>Daphnia</taxon>
    </lineage>
</organism>
<evidence type="ECO:0000256" key="7">
    <source>
        <dbReference type="SAM" id="SignalP"/>
    </source>
</evidence>
<feature type="chain" id="PRO_5046302622" description="Thymus-specific serine protease" evidence="7">
    <location>
        <begin position="21"/>
        <end position="1050"/>
    </location>
</feature>
<feature type="coiled-coil region" evidence="6">
    <location>
        <begin position="524"/>
        <end position="551"/>
    </location>
</feature>
<dbReference type="Gene3D" id="1.20.120.980">
    <property type="entry name" value="Serine carboxypeptidase S28, SKS domain"/>
    <property type="match status" value="1"/>
</dbReference>
<dbReference type="PANTHER" id="PTHR11010">
    <property type="entry name" value="PROTEASE S28 PRO-X CARBOXYPEPTIDASE-RELATED"/>
    <property type="match status" value="1"/>
</dbReference>
<dbReference type="Proteomes" id="UP001234178">
    <property type="component" value="Unassembled WGS sequence"/>
</dbReference>
<reference evidence="8 9" key="1">
    <citation type="journal article" date="2023" name="Nucleic Acids Res.">
        <title>The hologenome of Daphnia magna reveals possible DNA methylation and microbiome-mediated evolution of the host genome.</title>
        <authorList>
            <person name="Chaturvedi A."/>
            <person name="Li X."/>
            <person name="Dhandapani V."/>
            <person name="Marshall H."/>
            <person name="Kissane S."/>
            <person name="Cuenca-Cambronero M."/>
            <person name="Asole G."/>
            <person name="Calvet F."/>
            <person name="Ruiz-Romero M."/>
            <person name="Marangio P."/>
            <person name="Guigo R."/>
            <person name="Rago D."/>
            <person name="Mirbahai L."/>
            <person name="Eastwood N."/>
            <person name="Colbourne J.K."/>
            <person name="Zhou J."/>
            <person name="Mallon E."/>
            <person name="Orsini L."/>
        </authorList>
    </citation>
    <scope>NUCLEOTIDE SEQUENCE [LARGE SCALE GENOMIC DNA]</scope>
    <source>
        <strain evidence="8">LRV0_1</strain>
    </source>
</reference>